<proteinExistence type="predicted"/>
<sequence>MNKRGIKAPSDPSPALNSNAFNCPRCGAFSSQEWFPLQRIIHDPYQGQEWPEEFLDTPSENVVYATVPSTLRDSAPKAPASTELPAVHDAGRWYAALCGRCEDFSVWRNNRIMYPASSTAPFPHEDMPADAMELYEEARDVVGISRRAGAALARATLERLLKHLDSTPSANAALAVRIDSIVPKVSSSVASMLTVIRHVGNKSLHGADQGDQSVILILDESQTELVDLIFSTINALVDELITKPKAAAGYLSLIPEKYRTKINHQRKGED</sequence>
<comment type="caution">
    <text evidence="2">The sequence shown here is derived from an EMBL/GenBank/DDBJ whole genome shotgun (WGS) entry which is preliminary data.</text>
</comment>
<gene>
    <name evidence="2" type="ORF">GCM10022239_19140</name>
</gene>
<protein>
    <recommendedName>
        <fullName evidence="1">DUF4145 domain-containing protein</fullName>
    </recommendedName>
</protein>
<dbReference type="EMBL" id="BAABAE010000003">
    <property type="protein sequence ID" value="GAA3743889.1"/>
    <property type="molecule type" value="Genomic_DNA"/>
</dbReference>
<dbReference type="InterPro" id="IPR025285">
    <property type="entry name" value="DUF4145"/>
</dbReference>
<evidence type="ECO:0000313" key="2">
    <source>
        <dbReference type="EMBL" id="GAA3743889.1"/>
    </source>
</evidence>
<evidence type="ECO:0000259" key="1">
    <source>
        <dbReference type="Pfam" id="PF13643"/>
    </source>
</evidence>
<organism evidence="2 3">
    <name type="scientific">Leifsonella bigeumensis</name>
    <dbReference type="NCBI Taxonomy" id="433643"/>
    <lineage>
        <taxon>Bacteria</taxon>
        <taxon>Bacillati</taxon>
        <taxon>Actinomycetota</taxon>
        <taxon>Actinomycetes</taxon>
        <taxon>Micrococcales</taxon>
        <taxon>Microbacteriaceae</taxon>
        <taxon>Leifsonella</taxon>
    </lineage>
</organism>
<evidence type="ECO:0000313" key="3">
    <source>
        <dbReference type="Proteomes" id="UP001501004"/>
    </source>
</evidence>
<feature type="domain" description="DUF4145" evidence="1">
    <location>
        <begin position="137"/>
        <end position="209"/>
    </location>
</feature>
<reference evidence="3" key="1">
    <citation type="journal article" date="2019" name="Int. J. Syst. Evol. Microbiol.">
        <title>The Global Catalogue of Microorganisms (GCM) 10K type strain sequencing project: providing services to taxonomists for standard genome sequencing and annotation.</title>
        <authorList>
            <consortium name="The Broad Institute Genomics Platform"/>
            <consortium name="The Broad Institute Genome Sequencing Center for Infectious Disease"/>
            <person name="Wu L."/>
            <person name="Ma J."/>
        </authorList>
    </citation>
    <scope>NUCLEOTIDE SEQUENCE [LARGE SCALE GENOMIC DNA]</scope>
    <source>
        <strain evidence="3">JCM 16949</strain>
    </source>
</reference>
<accession>A0ABP7FP93</accession>
<name>A0ABP7FP93_9MICO</name>
<dbReference type="Proteomes" id="UP001501004">
    <property type="component" value="Unassembled WGS sequence"/>
</dbReference>
<keyword evidence="3" id="KW-1185">Reference proteome</keyword>
<dbReference type="RefSeq" id="WP_344756089.1">
    <property type="nucleotide sequence ID" value="NZ_BAABAE010000003.1"/>
</dbReference>
<dbReference type="Pfam" id="PF13643">
    <property type="entry name" value="DUF4145"/>
    <property type="match status" value="1"/>
</dbReference>